<dbReference type="EMBL" id="CP027769">
    <property type="protein sequence ID" value="AYW51489.1"/>
    <property type="molecule type" value="Genomic_DNA"/>
</dbReference>
<reference evidence="1 2" key="1">
    <citation type="journal article" date="2012" name="Int. J. Syst. Evol. Microbiol.">
        <title>Characterization of Tetragenococcus strains from sugar thick juice reveals a novel species, Tetragenococcus osmophilus sp. nov., and divides Tetragenococcus halophilus into two subspecies, T. halophilus subsp. halophilus subsp. nov. and T. halophilus subsp. flandriensis subsp. nov.</title>
        <authorList>
            <person name="Juste A."/>
            <person name="Van Trappen S."/>
            <person name="Verreth C."/>
            <person name="Cleenwerck I."/>
            <person name="De Vos P."/>
            <person name="Lievens B."/>
            <person name="Willems K.A."/>
        </authorList>
    </citation>
    <scope>NUCLEOTIDE SEQUENCE [LARGE SCALE GENOMIC DNA]</scope>
    <source>
        <strain evidence="1 2">LMG 26042</strain>
        <plasmid evidence="1">pTHF</plasmid>
    </source>
</reference>
<geneLocation type="plasmid" evidence="2">
    <name>pthf</name>
</geneLocation>
<name>A0A3G5FMF4_TETHA</name>
<evidence type="ECO:0000313" key="2">
    <source>
        <dbReference type="Proteomes" id="UP000280475"/>
    </source>
</evidence>
<evidence type="ECO:0000313" key="1">
    <source>
        <dbReference type="EMBL" id="AYW51489.1"/>
    </source>
</evidence>
<proteinExistence type="predicted"/>
<dbReference type="AlphaFoldDB" id="A0A3G5FMF4"/>
<organism evidence="1 2">
    <name type="scientific">Tetragenococcus halophilus</name>
    <name type="common">Pediococcus halophilus</name>
    <dbReference type="NCBI Taxonomy" id="51669"/>
    <lineage>
        <taxon>Bacteria</taxon>
        <taxon>Bacillati</taxon>
        <taxon>Bacillota</taxon>
        <taxon>Bacilli</taxon>
        <taxon>Lactobacillales</taxon>
        <taxon>Enterococcaceae</taxon>
        <taxon>Tetragenococcus</taxon>
    </lineage>
</organism>
<accession>A0A3G5FMF4</accession>
<gene>
    <name evidence="1" type="ORF">C7H83_13420</name>
</gene>
<keyword evidence="1" id="KW-0614">Plasmid</keyword>
<dbReference type="Proteomes" id="UP000280475">
    <property type="component" value="Plasmid pTHF"/>
</dbReference>
<protein>
    <submittedName>
        <fullName evidence="1">Iron-sulfur cluster repair di-iron protein, ric</fullName>
    </submittedName>
</protein>
<sequence length="98" mass="11383">MSPFNQAAKNYFPKLKFLTLAITRAHGQNHPEVFEVRELFKTMDKKTRKAKKTKPNLDTELVRLRDITNHYTIPSDACEAYTAVYTMLSEVDEAYQVN</sequence>